<evidence type="ECO:0000313" key="1">
    <source>
        <dbReference type="EMBL" id="RFA12251.1"/>
    </source>
</evidence>
<evidence type="ECO:0000313" key="2">
    <source>
        <dbReference type="Proteomes" id="UP000256541"/>
    </source>
</evidence>
<dbReference type="Proteomes" id="UP000256541">
    <property type="component" value="Unassembled WGS sequence"/>
</dbReference>
<dbReference type="EMBL" id="NBXB01000043">
    <property type="protein sequence ID" value="RFA12251.1"/>
    <property type="molecule type" value="Genomic_DNA"/>
</dbReference>
<comment type="caution">
    <text evidence="1">The sequence shown here is derived from an EMBL/GenBank/DDBJ whole genome shotgun (WGS) entry which is preliminary data.</text>
</comment>
<gene>
    <name evidence="1" type="ORF">B7R22_16620</name>
</gene>
<name>A0A3E0VRC2_9MICO</name>
<dbReference type="AlphaFoldDB" id="A0A3E0VRC2"/>
<accession>A0A3E0VRC2</accession>
<sequence length="134" mass="14356">MLKSPIGLPAGERTETAIDVSEGVEFLGRIQTTIDQLDECLELSRELNSGTFIPSSYQTDSSALETSFSTSTDGTDAGHPNRSWAVLAPAAIQAGYCALRATGWFDDRASGIDIFGEDAFLDRLEPLLRAALAN</sequence>
<protein>
    <submittedName>
        <fullName evidence="1">Uncharacterized protein</fullName>
    </submittedName>
</protein>
<organism evidence="1 2">
    <name type="scientific">Subtercola boreus</name>
    <dbReference type="NCBI Taxonomy" id="120213"/>
    <lineage>
        <taxon>Bacteria</taxon>
        <taxon>Bacillati</taxon>
        <taxon>Actinomycetota</taxon>
        <taxon>Actinomycetes</taxon>
        <taxon>Micrococcales</taxon>
        <taxon>Microbacteriaceae</taxon>
        <taxon>Subtercola</taxon>
    </lineage>
</organism>
<reference evidence="1 2" key="1">
    <citation type="submission" date="2017-04" db="EMBL/GenBank/DDBJ databases">
        <title>Comparative genome analysis of Subtercola boreus.</title>
        <authorList>
            <person name="Cho Y.-J."/>
            <person name="Cho A."/>
            <person name="Kim O.-S."/>
            <person name="Lee J.-I."/>
        </authorList>
    </citation>
    <scope>NUCLEOTIDE SEQUENCE [LARGE SCALE GENOMIC DNA]</scope>
    <source>
        <strain evidence="1 2">P27479</strain>
    </source>
</reference>
<proteinExistence type="predicted"/>